<feature type="transmembrane region" description="Helical" evidence="1">
    <location>
        <begin position="16"/>
        <end position="38"/>
    </location>
</feature>
<organism evidence="2 3">
    <name type="scientific">Suillus luteus UH-Slu-Lm8-n1</name>
    <dbReference type="NCBI Taxonomy" id="930992"/>
    <lineage>
        <taxon>Eukaryota</taxon>
        <taxon>Fungi</taxon>
        <taxon>Dikarya</taxon>
        <taxon>Basidiomycota</taxon>
        <taxon>Agaricomycotina</taxon>
        <taxon>Agaricomycetes</taxon>
        <taxon>Agaricomycetidae</taxon>
        <taxon>Boletales</taxon>
        <taxon>Suillineae</taxon>
        <taxon>Suillaceae</taxon>
        <taxon>Suillus</taxon>
    </lineage>
</organism>
<keyword evidence="3" id="KW-1185">Reference proteome</keyword>
<name>A0A0D0ASC9_9AGAM</name>
<dbReference type="AlphaFoldDB" id="A0A0D0ASC9"/>
<keyword evidence="1" id="KW-0812">Transmembrane</keyword>
<reference evidence="2 3" key="1">
    <citation type="submission" date="2014-04" db="EMBL/GenBank/DDBJ databases">
        <authorList>
            <consortium name="DOE Joint Genome Institute"/>
            <person name="Kuo A."/>
            <person name="Ruytinx J."/>
            <person name="Rineau F."/>
            <person name="Colpaert J."/>
            <person name="Kohler A."/>
            <person name="Nagy L.G."/>
            <person name="Floudas D."/>
            <person name="Copeland A."/>
            <person name="Barry K.W."/>
            <person name="Cichocki N."/>
            <person name="Veneault-Fourrey C."/>
            <person name="LaButti K."/>
            <person name="Lindquist E.A."/>
            <person name="Lipzen A."/>
            <person name="Lundell T."/>
            <person name="Morin E."/>
            <person name="Murat C."/>
            <person name="Sun H."/>
            <person name="Tunlid A."/>
            <person name="Henrissat B."/>
            <person name="Grigoriev I.V."/>
            <person name="Hibbett D.S."/>
            <person name="Martin F."/>
            <person name="Nordberg H.P."/>
            <person name="Cantor M.N."/>
            <person name="Hua S.X."/>
        </authorList>
    </citation>
    <scope>NUCLEOTIDE SEQUENCE [LARGE SCALE GENOMIC DNA]</scope>
    <source>
        <strain evidence="2 3">UH-Slu-Lm8-n1</strain>
    </source>
</reference>
<reference evidence="3" key="2">
    <citation type="submission" date="2015-01" db="EMBL/GenBank/DDBJ databases">
        <title>Evolutionary Origins and Diversification of the Mycorrhizal Mutualists.</title>
        <authorList>
            <consortium name="DOE Joint Genome Institute"/>
            <consortium name="Mycorrhizal Genomics Consortium"/>
            <person name="Kohler A."/>
            <person name="Kuo A."/>
            <person name="Nagy L.G."/>
            <person name="Floudas D."/>
            <person name="Copeland A."/>
            <person name="Barry K.W."/>
            <person name="Cichocki N."/>
            <person name="Veneault-Fourrey C."/>
            <person name="LaButti K."/>
            <person name="Lindquist E.A."/>
            <person name="Lipzen A."/>
            <person name="Lundell T."/>
            <person name="Morin E."/>
            <person name="Murat C."/>
            <person name="Riley R."/>
            <person name="Ohm R."/>
            <person name="Sun H."/>
            <person name="Tunlid A."/>
            <person name="Henrissat B."/>
            <person name="Grigoriev I.V."/>
            <person name="Hibbett D.S."/>
            <person name="Martin F."/>
        </authorList>
    </citation>
    <scope>NUCLEOTIDE SEQUENCE [LARGE SCALE GENOMIC DNA]</scope>
    <source>
        <strain evidence="3">UH-Slu-Lm8-n1</strain>
    </source>
</reference>
<dbReference type="EMBL" id="KN835187">
    <property type="protein sequence ID" value="KIK44606.1"/>
    <property type="molecule type" value="Genomic_DNA"/>
</dbReference>
<evidence type="ECO:0000256" key="1">
    <source>
        <dbReference type="SAM" id="Phobius"/>
    </source>
</evidence>
<keyword evidence="1" id="KW-0472">Membrane</keyword>
<evidence type="ECO:0000313" key="3">
    <source>
        <dbReference type="Proteomes" id="UP000054485"/>
    </source>
</evidence>
<keyword evidence="1" id="KW-1133">Transmembrane helix</keyword>
<protein>
    <submittedName>
        <fullName evidence="2">Uncharacterized protein</fullName>
    </submittedName>
</protein>
<sequence length="80" mass="9096">MTIPSKNSFVASNFCLVWIGLQDLILPLMRLFGVLGVMRRGVEDLPKMVHSFPCTQNWYRPPASFQDAEGIFLAVSLMHR</sequence>
<proteinExistence type="predicted"/>
<dbReference type="Proteomes" id="UP000054485">
    <property type="component" value="Unassembled WGS sequence"/>
</dbReference>
<dbReference type="InParanoid" id="A0A0D0ASC9"/>
<evidence type="ECO:0000313" key="2">
    <source>
        <dbReference type="EMBL" id="KIK44606.1"/>
    </source>
</evidence>
<dbReference type="HOGENOM" id="CLU_2591394_0_0_1"/>
<accession>A0A0D0ASC9</accession>
<gene>
    <name evidence="2" type="ORF">CY34DRAFT_802476</name>
</gene>